<reference evidence="3" key="1">
    <citation type="submission" date="2016-09" db="EMBL/GenBank/DDBJ databases">
        <authorList>
            <person name="Varghese N."/>
            <person name="Submissions S."/>
        </authorList>
    </citation>
    <scope>NUCLEOTIDE SEQUENCE [LARGE SCALE GENOMIC DNA]</scope>
    <source>
        <strain evidence="3">ANC 4466</strain>
    </source>
</reference>
<name>A0A240EA47_9GAMM</name>
<dbReference type="RefSeq" id="WP_097079301.1">
    <property type="nucleotide sequence ID" value="NZ_BAABHT010000005.1"/>
</dbReference>
<dbReference type="Gene3D" id="2.40.10.220">
    <property type="entry name" value="predicted glycosyltransferase like domains"/>
    <property type="match status" value="1"/>
</dbReference>
<dbReference type="Pfam" id="PF07238">
    <property type="entry name" value="PilZ"/>
    <property type="match status" value="1"/>
</dbReference>
<protein>
    <submittedName>
        <fullName evidence="2">Type IV pilus assembly protein PilZ</fullName>
    </submittedName>
</protein>
<organism evidence="2 3">
    <name type="scientific">Acinetobacter puyangensis</name>
    <dbReference type="NCBI Taxonomy" id="1096779"/>
    <lineage>
        <taxon>Bacteria</taxon>
        <taxon>Pseudomonadati</taxon>
        <taxon>Pseudomonadota</taxon>
        <taxon>Gammaproteobacteria</taxon>
        <taxon>Moraxellales</taxon>
        <taxon>Moraxellaceae</taxon>
        <taxon>Acinetobacter</taxon>
    </lineage>
</organism>
<gene>
    <name evidence="2" type="ORF">SAMN05421731_10576</name>
</gene>
<dbReference type="GO" id="GO:0035438">
    <property type="term" value="F:cyclic-di-GMP binding"/>
    <property type="evidence" value="ECO:0007669"/>
    <property type="project" value="InterPro"/>
</dbReference>
<proteinExistence type="predicted"/>
<feature type="domain" description="PilZ" evidence="1">
    <location>
        <begin position="13"/>
        <end position="84"/>
    </location>
</feature>
<dbReference type="InterPro" id="IPR009875">
    <property type="entry name" value="PilZ_domain"/>
</dbReference>
<dbReference type="EMBL" id="OANT01000005">
    <property type="protein sequence ID" value="SNX45522.1"/>
    <property type="molecule type" value="Genomic_DNA"/>
</dbReference>
<evidence type="ECO:0000259" key="1">
    <source>
        <dbReference type="Pfam" id="PF07238"/>
    </source>
</evidence>
<evidence type="ECO:0000313" key="3">
    <source>
        <dbReference type="Proteomes" id="UP000219042"/>
    </source>
</evidence>
<dbReference type="AlphaFoldDB" id="A0A240EA47"/>
<evidence type="ECO:0000313" key="2">
    <source>
        <dbReference type="EMBL" id="SNX45522.1"/>
    </source>
</evidence>
<dbReference type="OrthoDB" id="5296245at2"/>
<accession>A0A240EA47</accession>
<sequence>MIPARGGAIIQAHMPDKESLQACYMPFVSGGGLFVPSQQGVTLGQELLVIANLPEQSQKFPVTGKVIWISPKQNNLRPQGFAIQLSGEKGFAFRNEAERLLAGSLNSEKPTFTM</sequence>
<dbReference type="Proteomes" id="UP000219042">
    <property type="component" value="Unassembled WGS sequence"/>
</dbReference>
<keyword evidence="3" id="KW-1185">Reference proteome</keyword>